<dbReference type="InterPro" id="IPR019282">
    <property type="entry name" value="Glycoamylase-like_cons_dom"/>
</dbReference>
<feature type="domain" description="Glycoamylase-like" evidence="1">
    <location>
        <begin position="209"/>
        <end position="427"/>
    </location>
</feature>
<name>A0A851GIZ8_9BACT</name>
<evidence type="ECO:0000313" key="3">
    <source>
        <dbReference type="Proteomes" id="UP000557872"/>
    </source>
</evidence>
<dbReference type="Pfam" id="PF10091">
    <property type="entry name" value="Glycoamylase"/>
    <property type="match status" value="1"/>
</dbReference>
<dbReference type="PIRSF" id="PIRSF028431">
    <property type="entry name" value="UCP028431"/>
    <property type="match status" value="1"/>
</dbReference>
<dbReference type="InterPro" id="IPR016883">
    <property type="entry name" value="UCP028431"/>
</dbReference>
<protein>
    <recommendedName>
        <fullName evidence="1">Glycoamylase-like domain-containing protein</fullName>
    </recommendedName>
</protein>
<gene>
    <name evidence="2" type="ORF">HW115_01060</name>
</gene>
<reference evidence="2 3" key="1">
    <citation type="submission" date="2020-07" db="EMBL/GenBank/DDBJ databases">
        <title>Roseicoccus Jingziensis gen. nov., sp. nov., isolated from coastal seawater.</title>
        <authorList>
            <person name="Feng X."/>
        </authorList>
    </citation>
    <scope>NUCLEOTIDE SEQUENCE [LARGE SCALE GENOMIC DNA]</scope>
    <source>
        <strain evidence="2 3">N1E253</strain>
    </source>
</reference>
<dbReference type="AlphaFoldDB" id="A0A851GIZ8"/>
<keyword evidence="3" id="KW-1185">Reference proteome</keyword>
<organism evidence="2 3">
    <name type="scientific">Oceaniferula marina</name>
    <dbReference type="NCBI Taxonomy" id="2748318"/>
    <lineage>
        <taxon>Bacteria</taxon>
        <taxon>Pseudomonadati</taxon>
        <taxon>Verrucomicrobiota</taxon>
        <taxon>Verrucomicrobiia</taxon>
        <taxon>Verrucomicrobiales</taxon>
        <taxon>Verrucomicrobiaceae</taxon>
        <taxon>Oceaniferula</taxon>
    </lineage>
</organism>
<comment type="caution">
    <text evidence="2">The sequence shown here is derived from an EMBL/GenBank/DDBJ whole genome shotgun (WGS) entry which is preliminary data.</text>
</comment>
<dbReference type="RefSeq" id="WP_178930727.1">
    <property type="nucleotide sequence ID" value="NZ_JACBAZ010000001.1"/>
</dbReference>
<evidence type="ECO:0000259" key="1">
    <source>
        <dbReference type="Pfam" id="PF10091"/>
    </source>
</evidence>
<proteinExistence type="predicted"/>
<accession>A0A851GIZ8</accession>
<dbReference type="EMBL" id="JACBAZ010000001">
    <property type="protein sequence ID" value="NWK54184.1"/>
    <property type="molecule type" value="Genomic_DNA"/>
</dbReference>
<dbReference type="Gene3D" id="1.50.10.140">
    <property type="match status" value="1"/>
</dbReference>
<sequence>MVPLLAGLAGVSGLSACKKVEKNEEVTVAQASASSDAVSAEDDAFLADLERRCYRYFEETADPDTGLIADRWKADGSDTWDTAGIAATGFGLTGHAIAVKRGWITKDEGIARSRKVLLFMRDKVEHKRGFYYQFINRSTGEREPNSPASTIDNALFVVGALTTAEAFPDSDIPAIANEIYNRMDWAWMLDGNEFLQHGWKPEEGFLKAEWKTYCEHMVLLLLAVGAEKNPIPPACWDVWERGPLLEFQGEKFAHYPPLFIHQYSQAYFDFQNYKDKHLDYWRNSQLATLAQIDYMKRLAEAYPDQMGHYSDDLWGLTASDGPDGYKDWGAPYKDPRLRPWRGVDGTLVPSAPGGSLAICPEPSIHTLKVQKDRFGDQVYGRYGFANAHNPRTGWVSEYCLAIDTGITLLMAENTRSGYVWNTFMKHPAAVRAFERAGFKNIQKPNK</sequence>
<dbReference type="Proteomes" id="UP000557872">
    <property type="component" value="Unassembled WGS sequence"/>
</dbReference>
<evidence type="ECO:0000313" key="2">
    <source>
        <dbReference type="EMBL" id="NWK54184.1"/>
    </source>
</evidence>